<evidence type="ECO:0000313" key="2">
    <source>
        <dbReference type="EMBL" id="SEA39422.1"/>
    </source>
</evidence>
<dbReference type="InterPro" id="IPR020556">
    <property type="entry name" value="Amidase_CS"/>
</dbReference>
<dbReference type="PANTHER" id="PTHR11895">
    <property type="entry name" value="TRANSAMIDASE"/>
    <property type="match status" value="1"/>
</dbReference>
<gene>
    <name evidence="2" type="ORF">SAMN05444370_104371</name>
</gene>
<dbReference type="SUPFAM" id="SSF75304">
    <property type="entry name" value="Amidase signature (AS) enzymes"/>
    <property type="match status" value="1"/>
</dbReference>
<dbReference type="Proteomes" id="UP000198703">
    <property type="component" value="Unassembled WGS sequence"/>
</dbReference>
<accession>A0A1H4AUX9</accession>
<dbReference type="STRING" id="89524.SAMN05444370_104371"/>
<evidence type="ECO:0000259" key="1">
    <source>
        <dbReference type="Pfam" id="PF01425"/>
    </source>
</evidence>
<keyword evidence="3" id="KW-1185">Reference proteome</keyword>
<proteinExistence type="predicted"/>
<reference evidence="2 3" key="1">
    <citation type="submission" date="2016-10" db="EMBL/GenBank/DDBJ databases">
        <authorList>
            <person name="de Groot N.N."/>
        </authorList>
    </citation>
    <scope>NUCLEOTIDE SEQUENCE [LARGE SCALE GENOMIC DNA]</scope>
    <source>
        <strain evidence="2 3">DSM 15345</strain>
    </source>
</reference>
<dbReference type="Pfam" id="PF01425">
    <property type="entry name" value="Amidase"/>
    <property type="match status" value="1"/>
</dbReference>
<organism evidence="2 3">
    <name type="scientific">Rubrimonas cliftonensis</name>
    <dbReference type="NCBI Taxonomy" id="89524"/>
    <lineage>
        <taxon>Bacteria</taxon>
        <taxon>Pseudomonadati</taxon>
        <taxon>Pseudomonadota</taxon>
        <taxon>Alphaproteobacteria</taxon>
        <taxon>Rhodobacterales</taxon>
        <taxon>Paracoccaceae</taxon>
        <taxon>Rubrimonas</taxon>
    </lineage>
</organism>
<sequence>MTAIWELGLAGTAQAVAAKTVSPVEAVTEALTRISALAPELRCFVHVDAEGALAQARHAEAAVAAGAALGPLHGVPVALKDICDVAGMPTGNGSRLTEGQVAARDSAVAARLRAAGAILVGKTETHEFAIGGPDPDLPHGPARNPWNLAHYPGGSSSGSGAAVAAGLVPGAVGTDTGGSIRIPAAFCGLAGMKPTYGRVSRSGVSPLAYSLDHIGPMTWTVADNALMLAAMAGHDPRDPGSAERPRADWPAAAARGAAGLRVGLARGFHDGDAAFDPQGVAAFDAAADALADAGAVIEDVRLSPLADYQACNRVILMSEAFALHEADFRERPEIFGPYMRARLLPGALFTAADHVQALRRRRELCAEMATAMAGLDVLLVAGAVGPAPRLDAVRPDTMLSGPPSITSPCNVTGLPALTVCAGFARDGLPLAVQLVGGPFDEAAAYAAGAVVEAALGERARRPAIARGDAAAAA</sequence>
<evidence type="ECO:0000313" key="3">
    <source>
        <dbReference type="Proteomes" id="UP000198703"/>
    </source>
</evidence>
<protein>
    <submittedName>
        <fullName evidence="2">Aspartyl-tRNA(Asn)/glutamyl-tRNA(Gln) amidotransferase subunit A</fullName>
    </submittedName>
</protein>
<dbReference type="InterPro" id="IPR000120">
    <property type="entry name" value="Amidase"/>
</dbReference>
<dbReference type="AlphaFoldDB" id="A0A1H4AUX9"/>
<name>A0A1H4AUX9_9RHOB</name>
<dbReference type="GO" id="GO:0016740">
    <property type="term" value="F:transferase activity"/>
    <property type="evidence" value="ECO:0007669"/>
    <property type="project" value="UniProtKB-KW"/>
</dbReference>
<dbReference type="Gene3D" id="3.90.1300.10">
    <property type="entry name" value="Amidase signature (AS) domain"/>
    <property type="match status" value="1"/>
</dbReference>
<dbReference type="EMBL" id="FNQM01000004">
    <property type="protein sequence ID" value="SEA39422.1"/>
    <property type="molecule type" value="Genomic_DNA"/>
</dbReference>
<dbReference type="InterPro" id="IPR023631">
    <property type="entry name" value="Amidase_dom"/>
</dbReference>
<feature type="domain" description="Amidase" evidence="1">
    <location>
        <begin position="25"/>
        <end position="442"/>
    </location>
</feature>
<dbReference type="InterPro" id="IPR036928">
    <property type="entry name" value="AS_sf"/>
</dbReference>
<keyword evidence="2" id="KW-0808">Transferase</keyword>
<dbReference type="RefSeq" id="WP_175478835.1">
    <property type="nucleotide sequence ID" value="NZ_FNQM01000004.1"/>
</dbReference>
<dbReference type="PROSITE" id="PS00571">
    <property type="entry name" value="AMIDASES"/>
    <property type="match status" value="1"/>
</dbReference>
<dbReference type="PANTHER" id="PTHR11895:SF176">
    <property type="entry name" value="AMIDASE AMID-RELATED"/>
    <property type="match status" value="1"/>
</dbReference>